<evidence type="ECO:0000313" key="5">
    <source>
        <dbReference type="Proteomes" id="UP000189426"/>
    </source>
</evidence>
<dbReference type="PROSITE" id="PS50082">
    <property type="entry name" value="WD_REPEATS_2"/>
    <property type="match status" value="1"/>
</dbReference>
<sequence>MSTLTKKIKIYLVTSLCLIAVGVYAYVNGFLSTTKEITSLGISTDGNYAASIDWDGNLVLWDIPNKEKTVLARNANGWSMYFIPNSHEFMWQDNENVVHIQNVKGEIIQSFPNFETFGHAISEDKTFYISANHSGKIYKGYGDNLIPIYTDTPIGDYENLRLTDNYILSVGHSTGRKAPAEINPNANPINPSVYKNSSYDGVTLWDKKTLKPIARLFGNDGYTTGLISPDEKWIITGDNNARNQMWEIDNLMNRLLLSNPYKGIYNLSTEKYDKSRLIPLTKNQFENMMRQFTVAYAFLTETDFIRIGYIYKNSPNKTIASIYTIGDPWIKGYVDLGSSPMISANNYFNSKTFASSPQAHILVTGQAHGGGINVYKYNPEKMELKKIWVAH</sequence>
<dbReference type="EMBL" id="MLHG01000003">
    <property type="protein sequence ID" value="OOF41786.1"/>
    <property type="molecule type" value="Genomic_DNA"/>
</dbReference>
<evidence type="ECO:0000313" key="4">
    <source>
        <dbReference type="EMBL" id="OOF41786.1"/>
    </source>
</evidence>
<proteinExistence type="predicted"/>
<dbReference type="InterPro" id="IPR019775">
    <property type="entry name" value="WD40_repeat_CS"/>
</dbReference>
<keyword evidence="1 3" id="KW-0853">WD repeat</keyword>
<name>A0A1V3IKG9_9PAST</name>
<dbReference type="InterPro" id="IPR015943">
    <property type="entry name" value="WD40/YVTN_repeat-like_dom_sf"/>
</dbReference>
<dbReference type="Proteomes" id="UP000189426">
    <property type="component" value="Unassembled WGS sequence"/>
</dbReference>
<dbReference type="InterPro" id="IPR001680">
    <property type="entry name" value="WD40_rpt"/>
</dbReference>
<dbReference type="AlphaFoldDB" id="A0A1V3IKG9"/>
<organism evidence="4 5">
    <name type="scientific">Rodentibacter mrazii</name>
    <dbReference type="NCBI Taxonomy" id="1908257"/>
    <lineage>
        <taxon>Bacteria</taxon>
        <taxon>Pseudomonadati</taxon>
        <taxon>Pseudomonadota</taxon>
        <taxon>Gammaproteobacteria</taxon>
        <taxon>Pasteurellales</taxon>
        <taxon>Pasteurellaceae</taxon>
        <taxon>Rodentibacter</taxon>
    </lineage>
</organism>
<protein>
    <submittedName>
        <fullName evidence="4">Uncharacterized protein</fullName>
    </submittedName>
</protein>
<accession>A0A1V3IKG9</accession>
<dbReference type="SUPFAM" id="SSF63829">
    <property type="entry name" value="Calcium-dependent phosphotriesterase"/>
    <property type="match status" value="1"/>
</dbReference>
<evidence type="ECO:0000256" key="3">
    <source>
        <dbReference type="PROSITE-ProRule" id="PRU00221"/>
    </source>
</evidence>
<dbReference type="Gene3D" id="2.130.10.10">
    <property type="entry name" value="YVTN repeat-like/Quinoprotein amine dehydrogenase"/>
    <property type="match status" value="1"/>
</dbReference>
<dbReference type="STRING" id="1908257.BKK47_00300"/>
<evidence type="ECO:0000256" key="1">
    <source>
        <dbReference type="ARBA" id="ARBA00022574"/>
    </source>
</evidence>
<reference evidence="4 5" key="1">
    <citation type="submission" date="2016-10" db="EMBL/GenBank/DDBJ databases">
        <title>Rodentibacter gen. nov. and new species.</title>
        <authorList>
            <person name="Christensen H."/>
        </authorList>
    </citation>
    <scope>NUCLEOTIDE SEQUENCE [LARGE SCALE GENOMIC DNA]</scope>
    <source>
        <strain evidence="4 5">Ppn418</strain>
    </source>
</reference>
<evidence type="ECO:0000256" key="2">
    <source>
        <dbReference type="ARBA" id="ARBA00022737"/>
    </source>
</evidence>
<dbReference type="PROSITE" id="PS00678">
    <property type="entry name" value="WD_REPEATS_1"/>
    <property type="match status" value="1"/>
</dbReference>
<dbReference type="Pfam" id="PF00400">
    <property type="entry name" value="WD40"/>
    <property type="match status" value="1"/>
</dbReference>
<gene>
    <name evidence="4" type="ORF">BKK47_00300</name>
</gene>
<dbReference type="RefSeq" id="WP_077492961.1">
    <property type="nucleotide sequence ID" value="NZ_MLHG01000003.1"/>
</dbReference>
<feature type="repeat" description="WD" evidence="3">
    <location>
        <begin position="30"/>
        <end position="71"/>
    </location>
</feature>
<comment type="caution">
    <text evidence="4">The sequence shown here is derived from an EMBL/GenBank/DDBJ whole genome shotgun (WGS) entry which is preliminary data.</text>
</comment>
<keyword evidence="2" id="KW-0677">Repeat</keyword>
<keyword evidence="5" id="KW-1185">Reference proteome</keyword>